<name>S9SZ08_PAEAL</name>
<evidence type="ECO:0000313" key="1">
    <source>
        <dbReference type="EMBL" id="EPY09363.1"/>
    </source>
</evidence>
<organism evidence="1 2">
    <name type="scientific">Paenibacillus alvei TS-15</name>
    <dbReference type="NCBI Taxonomy" id="1117108"/>
    <lineage>
        <taxon>Bacteria</taxon>
        <taxon>Bacillati</taxon>
        <taxon>Bacillota</taxon>
        <taxon>Bacilli</taxon>
        <taxon>Bacillales</taxon>
        <taxon>Paenibacillaceae</taxon>
        <taxon>Paenibacillus</taxon>
    </lineage>
</organism>
<proteinExistence type="predicted"/>
<dbReference type="Proteomes" id="UP000015344">
    <property type="component" value="Unassembled WGS sequence"/>
</dbReference>
<sequence>MPVQIPQVRRKDFNDETIGMGFNSETGLAIGTALEGFTVSTDPDAPGQEVDAEITIISSHEEFFKKLGMSFEAQGRYSFFSASAKVQFSETASYNSTSTFLLARCIVKNPIKRGVNFRLKPTAQALLDSLRVDEFKRAFGDGFVRGLQTGGEFYAVIRITSVSTSKQTELAGTLQGEMNGVFASGEFKTEYRKANESTSTRSEYTARFFQRAGSGIQISPPVEIAEVITRYKNFPEIVRLSPIAYETEVATYDTLPLPVPTPVEQENFLLALRDAQDKKLYYIQKKNDLELARRNPDFFEELPPDEVLLKAITDYTKLINAVIDHGIKLSRGEMRPPQVFDPSALSPPN</sequence>
<protein>
    <submittedName>
        <fullName evidence="1">Uncharacterized protein</fullName>
    </submittedName>
</protein>
<dbReference type="RefSeq" id="WP_021257756.1">
    <property type="nucleotide sequence ID" value="NZ_ATMT01000001.1"/>
</dbReference>
<dbReference type="AlphaFoldDB" id="S9SZ08"/>
<reference evidence="1 2" key="1">
    <citation type="submission" date="2013-05" db="EMBL/GenBank/DDBJ databases">
        <authorList>
            <person name="Strain E.A."/>
            <person name="Brown E."/>
            <person name="Allard M.W."/>
            <person name="Luo Y.L."/>
        </authorList>
    </citation>
    <scope>NUCLEOTIDE SEQUENCE [LARGE SCALE GENOMIC DNA]</scope>
    <source>
        <strain evidence="1 2">TS-15</strain>
    </source>
</reference>
<comment type="caution">
    <text evidence="1">The sequence shown here is derived from an EMBL/GenBank/DDBJ whole genome shotgun (WGS) entry which is preliminary data.</text>
</comment>
<gene>
    <name evidence="1" type="ORF">PAALTS15_00690</name>
</gene>
<evidence type="ECO:0000313" key="2">
    <source>
        <dbReference type="Proteomes" id="UP000015344"/>
    </source>
</evidence>
<dbReference type="EMBL" id="ATMT01000001">
    <property type="protein sequence ID" value="EPY09363.1"/>
    <property type="molecule type" value="Genomic_DNA"/>
</dbReference>
<accession>S9SZ08</accession>
<dbReference type="PATRIC" id="fig|1117108.3.peg.140"/>